<dbReference type="Pfam" id="PF14943">
    <property type="entry name" value="MRP-S26"/>
    <property type="match status" value="1"/>
</dbReference>
<name>A0ABR4QKM4_9CEST</name>
<evidence type="ECO:0000313" key="3">
    <source>
        <dbReference type="EMBL" id="KAL5110180.1"/>
    </source>
</evidence>
<accession>A0ABR4QKM4</accession>
<evidence type="ECO:0000256" key="1">
    <source>
        <dbReference type="ARBA" id="ARBA00001613"/>
    </source>
</evidence>
<dbReference type="Gene3D" id="3.40.50.1820">
    <property type="entry name" value="alpha/beta hydrolase"/>
    <property type="match status" value="2"/>
</dbReference>
<reference evidence="3 4" key="1">
    <citation type="journal article" date="2022" name="Front. Cell. Infect. Microbiol.">
        <title>The Genomes of Two Strains of Taenia crassiceps the Animal Model for the Study of Human Cysticercosis.</title>
        <authorList>
            <person name="Bobes R.J."/>
            <person name="Estrada K."/>
            <person name="Rios-Valencia D.G."/>
            <person name="Calderon-Gallegos A."/>
            <person name="de la Torre P."/>
            <person name="Carrero J.C."/>
            <person name="Sanchez-Flores A."/>
            <person name="Laclette J.P."/>
        </authorList>
    </citation>
    <scope>NUCLEOTIDE SEQUENCE [LARGE SCALE GENOMIC DNA]</scope>
    <source>
        <strain evidence="3">WFUcys</strain>
    </source>
</reference>
<dbReference type="InterPro" id="IPR050266">
    <property type="entry name" value="AB_hydrolase_sf"/>
</dbReference>
<dbReference type="EMBL" id="JAKROA010000002">
    <property type="protein sequence ID" value="KAL5110180.1"/>
    <property type="molecule type" value="Genomic_DNA"/>
</dbReference>
<organism evidence="3 4">
    <name type="scientific">Taenia crassiceps</name>
    <dbReference type="NCBI Taxonomy" id="6207"/>
    <lineage>
        <taxon>Eukaryota</taxon>
        <taxon>Metazoa</taxon>
        <taxon>Spiralia</taxon>
        <taxon>Lophotrochozoa</taxon>
        <taxon>Platyhelminthes</taxon>
        <taxon>Cestoda</taxon>
        <taxon>Eucestoda</taxon>
        <taxon>Cyclophyllidea</taxon>
        <taxon>Taeniidae</taxon>
        <taxon>Taenia</taxon>
    </lineage>
</organism>
<sequence>MAAFCPFNKITPLKGLAETREGRKLFVNVSIPSLPDKGTIFFIYGVGESERIWNYQVKYFLLKGYRTMTIDLVGHGASPIEANCCLICCVNKKWHIFSTSKSLSICLQCLSRKELEAFCVFDEHFKDVQEAVELAESRSETVQRLVLISGGAPIPLEHECSIFGINPLCLSLLTPCIRQGFQRLAFSRRGISSRSSPEGKYYSSAGSEERKAAFQFNAYTLWATMEGQKWPEGNRYFYGRIDVPVLLICGRHDRLVSEAEEEEALSSLRYAQLRRLPKAGNMGMLEDPKQVNEFTEEHIINPSHPLGLPERNQSCTNDSVLEKPITSRPNCDTYLDNGDSLVLMNGTEYSREKYINRRVDDNAELHSKLLRVREPGVGDPVEAVLLSKWWSNYMLQIAAIICCFGVKEDSASCRVNEKAFDEELIAINEKWNSQTQLGREHYYFVHFNEKISKLVQNREEYDTEEARRMEILKAKLLSVKNGDKEMVTRENVDERVDEIMSSSTFLLSIHKEWAKSRLLDKQTWKAVKELSPAFWLLWRYVYTLPISRNIDAKVCRIMGCANYC</sequence>
<comment type="caution">
    <text evidence="3">The sequence shown here is derived from an EMBL/GenBank/DDBJ whole genome shotgun (WGS) entry which is preliminary data.</text>
</comment>
<dbReference type="InterPro" id="IPR029058">
    <property type="entry name" value="AB_hydrolase_fold"/>
</dbReference>
<proteinExistence type="predicted"/>
<dbReference type="PANTHER" id="PTHR43798:SF5">
    <property type="entry name" value="MONOACYLGLYCEROL LIPASE ABHD6"/>
    <property type="match status" value="1"/>
</dbReference>
<dbReference type="PANTHER" id="PTHR43798">
    <property type="entry name" value="MONOACYLGLYCEROL LIPASE"/>
    <property type="match status" value="1"/>
</dbReference>
<dbReference type="InterPro" id="IPR026140">
    <property type="entry name" value="Ribosomal_mS26"/>
</dbReference>
<protein>
    <recommendedName>
        <fullName evidence="2">acylglycerol lipase</fullName>
        <ecNumber evidence="2">3.1.1.23</ecNumber>
    </recommendedName>
</protein>
<dbReference type="Proteomes" id="UP001651158">
    <property type="component" value="Unassembled WGS sequence"/>
</dbReference>
<dbReference type="SUPFAM" id="SSF53474">
    <property type="entry name" value="alpha/beta-Hydrolases"/>
    <property type="match status" value="1"/>
</dbReference>
<comment type="catalytic activity">
    <reaction evidence="1">
        <text>Hydrolyzes glycerol monoesters of long-chain fatty acids.</text>
        <dbReference type="EC" id="3.1.1.23"/>
    </reaction>
</comment>
<dbReference type="EC" id="3.1.1.23" evidence="2"/>
<keyword evidence="4" id="KW-1185">Reference proteome</keyword>
<evidence type="ECO:0000256" key="2">
    <source>
        <dbReference type="ARBA" id="ARBA00013254"/>
    </source>
</evidence>
<evidence type="ECO:0000313" key="4">
    <source>
        <dbReference type="Proteomes" id="UP001651158"/>
    </source>
</evidence>
<gene>
    <name evidence="3" type="ORF">TcWFU_004013</name>
</gene>